<gene>
    <name evidence="1" type="ORF">B0J12DRAFT_403180</name>
</gene>
<dbReference type="EMBL" id="JAGTJR010000007">
    <property type="protein sequence ID" value="KAH7057073.1"/>
    <property type="molecule type" value="Genomic_DNA"/>
</dbReference>
<organism evidence="1 2">
    <name type="scientific">Macrophomina phaseolina</name>
    <dbReference type="NCBI Taxonomy" id="35725"/>
    <lineage>
        <taxon>Eukaryota</taxon>
        <taxon>Fungi</taxon>
        <taxon>Dikarya</taxon>
        <taxon>Ascomycota</taxon>
        <taxon>Pezizomycotina</taxon>
        <taxon>Dothideomycetes</taxon>
        <taxon>Dothideomycetes incertae sedis</taxon>
        <taxon>Botryosphaeriales</taxon>
        <taxon>Botryosphaeriaceae</taxon>
        <taxon>Macrophomina</taxon>
    </lineage>
</organism>
<protein>
    <submittedName>
        <fullName evidence="1">Uncharacterized protein</fullName>
    </submittedName>
</protein>
<comment type="caution">
    <text evidence="1">The sequence shown here is derived from an EMBL/GenBank/DDBJ whole genome shotgun (WGS) entry which is preliminary data.</text>
</comment>
<sequence>MDLRLCCRQQTKRSEARPLTCARCCLRGQRERSCSLAARIAVLLNPAHTTHRSSCKATAAAQHPQARLTSHLHLSSLQADGAWILRPSLSCHPLTDNDRHQLLFGSPGPCFMAAREKRPMSPDACIQRHVPSYRPFRSAILRRCQQWPSVFVRGQCPGKELRRSVRTTIRGGKDRPSWRAVGAMSAAEIAGKKRVMDLGCCSNRCEMLSATHVAPRLCARKRAIPAQSSLTSMRDTQLAVVSSGSPFAADIRLLIYIQFSAVELLLQSTDCSSSHRDQMSFFCVSAAPLK</sequence>
<proteinExistence type="predicted"/>
<evidence type="ECO:0000313" key="1">
    <source>
        <dbReference type="EMBL" id="KAH7057073.1"/>
    </source>
</evidence>
<evidence type="ECO:0000313" key="2">
    <source>
        <dbReference type="Proteomes" id="UP000774617"/>
    </source>
</evidence>
<reference evidence="1 2" key="1">
    <citation type="journal article" date="2021" name="Nat. Commun.">
        <title>Genetic determinants of endophytism in the Arabidopsis root mycobiome.</title>
        <authorList>
            <person name="Mesny F."/>
            <person name="Miyauchi S."/>
            <person name="Thiergart T."/>
            <person name="Pickel B."/>
            <person name="Atanasova L."/>
            <person name="Karlsson M."/>
            <person name="Huettel B."/>
            <person name="Barry K.W."/>
            <person name="Haridas S."/>
            <person name="Chen C."/>
            <person name="Bauer D."/>
            <person name="Andreopoulos W."/>
            <person name="Pangilinan J."/>
            <person name="LaButti K."/>
            <person name="Riley R."/>
            <person name="Lipzen A."/>
            <person name="Clum A."/>
            <person name="Drula E."/>
            <person name="Henrissat B."/>
            <person name="Kohler A."/>
            <person name="Grigoriev I.V."/>
            <person name="Martin F.M."/>
            <person name="Hacquard S."/>
        </authorList>
    </citation>
    <scope>NUCLEOTIDE SEQUENCE [LARGE SCALE GENOMIC DNA]</scope>
    <source>
        <strain evidence="1 2">MPI-SDFR-AT-0080</strain>
    </source>
</reference>
<keyword evidence="2" id="KW-1185">Reference proteome</keyword>
<name>A0ABQ8GIH6_9PEZI</name>
<dbReference type="Proteomes" id="UP000774617">
    <property type="component" value="Unassembled WGS sequence"/>
</dbReference>
<accession>A0ABQ8GIH6</accession>